<dbReference type="Proteomes" id="UP000886501">
    <property type="component" value="Unassembled WGS sequence"/>
</dbReference>
<reference evidence="1" key="1">
    <citation type="submission" date="2019-10" db="EMBL/GenBank/DDBJ databases">
        <authorList>
            <consortium name="DOE Joint Genome Institute"/>
            <person name="Kuo A."/>
            <person name="Miyauchi S."/>
            <person name="Kiss E."/>
            <person name="Drula E."/>
            <person name="Kohler A."/>
            <person name="Sanchez-Garcia M."/>
            <person name="Andreopoulos B."/>
            <person name="Barry K.W."/>
            <person name="Bonito G."/>
            <person name="Buee M."/>
            <person name="Carver A."/>
            <person name="Chen C."/>
            <person name="Cichocki N."/>
            <person name="Clum A."/>
            <person name="Culley D."/>
            <person name="Crous P.W."/>
            <person name="Fauchery L."/>
            <person name="Girlanda M."/>
            <person name="Hayes R."/>
            <person name="Keri Z."/>
            <person name="Labutti K."/>
            <person name="Lipzen A."/>
            <person name="Lombard V."/>
            <person name="Magnuson J."/>
            <person name="Maillard F."/>
            <person name="Morin E."/>
            <person name="Murat C."/>
            <person name="Nolan M."/>
            <person name="Ohm R."/>
            <person name="Pangilinan J."/>
            <person name="Pereira M."/>
            <person name="Perotto S."/>
            <person name="Peter M."/>
            <person name="Riley R."/>
            <person name="Sitrit Y."/>
            <person name="Stielow B."/>
            <person name="Szollosi G."/>
            <person name="Zifcakova L."/>
            <person name="Stursova M."/>
            <person name="Spatafora J.W."/>
            <person name="Tedersoo L."/>
            <person name="Vaario L.-M."/>
            <person name="Yamada A."/>
            <person name="Yan M."/>
            <person name="Wang P."/>
            <person name="Xu J."/>
            <person name="Bruns T."/>
            <person name="Baldrian P."/>
            <person name="Vilgalys R."/>
            <person name="Henrissat B."/>
            <person name="Grigoriev I.V."/>
            <person name="Hibbett D."/>
            <person name="Nagy L.G."/>
            <person name="Martin F.M."/>
        </authorList>
    </citation>
    <scope>NUCLEOTIDE SEQUENCE</scope>
    <source>
        <strain evidence="1">P2</strain>
    </source>
</reference>
<name>A0ACB6Z0G3_THEGA</name>
<comment type="caution">
    <text evidence="1">The sequence shown here is derived from an EMBL/GenBank/DDBJ whole genome shotgun (WGS) entry which is preliminary data.</text>
</comment>
<evidence type="ECO:0000313" key="1">
    <source>
        <dbReference type="EMBL" id="KAF9642616.1"/>
    </source>
</evidence>
<proteinExistence type="predicted"/>
<sequence>MFICGTELEGKFKHRRESTGKERVVHKGGFYLDMGQDMAINIADRGVTLGTTEGARRRFHRPRTRLLSPRLRQRVKIFETSPVLTVRPKRVDET</sequence>
<gene>
    <name evidence="1" type="ORF">BDM02DRAFT_3124364</name>
</gene>
<protein>
    <submittedName>
        <fullName evidence="1">Uncharacterized protein</fullName>
    </submittedName>
</protein>
<keyword evidence="2" id="KW-1185">Reference proteome</keyword>
<organism evidence="1 2">
    <name type="scientific">Thelephora ganbajun</name>
    <name type="common">Ganba fungus</name>
    <dbReference type="NCBI Taxonomy" id="370292"/>
    <lineage>
        <taxon>Eukaryota</taxon>
        <taxon>Fungi</taxon>
        <taxon>Dikarya</taxon>
        <taxon>Basidiomycota</taxon>
        <taxon>Agaricomycotina</taxon>
        <taxon>Agaricomycetes</taxon>
        <taxon>Thelephorales</taxon>
        <taxon>Thelephoraceae</taxon>
        <taxon>Thelephora</taxon>
    </lineage>
</organism>
<evidence type="ECO:0000313" key="2">
    <source>
        <dbReference type="Proteomes" id="UP000886501"/>
    </source>
</evidence>
<dbReference type="EMBL" id="MU118403">
    <property type="protein sequence ID" value="KAF9642616.1"/>
    <property type="molecule type" value="Genomic_DNA"/>
</dbReference>
<reference evidence="1" key="2">
    <citation type="journal article" date="2020" name="Nat. Commun.">
        <title>Large-scale genome sequencing of mycorrhizal fungi provides insights into the early evolution of symbiotic traits.</title>
        <authorList>
            <person name="Miyauchi S."/>
            <person name="Kiss E."/>
            <person name="Kuo A."/>
            <person name="Drula E."/>
            <person name="Kohler A."/>
            <person name="Sanchez-Garcia M."/>
            <person name="Morin E."/>
            <person name="Andreopoulos B."/>
            <person name="Barry K.W."/>
            <person name="Bonito G."/>
            <person name="Buee M."/>
            <person name="Carver A."/>
            <person name="Chen C."/>
            <person name="Cichocki N."/>
            <person name="Clum A."/>
            <person name="Culley D."/>
            <person name="Crous P.W."/>
            <person name="Fauchery L."/>
            <person name="Girlanda M."/>
            <person name="Hayes R.D."/>
            <person name="Keri Z."/>
            <person name="LaButti K."/>
            <person name="Lipzen A."/>
            <person name="Lombard V."/>
            <person name="Magnuson J."/>
            <person name="Maillard F."/>
            <person name="Murat C."/>
            <person name="Nolan M."/>
            <person name="Ohm R.A."/>
            <person name="Pangilinan J."/>
            <person name="Pereira M.F."/>
            <person name="Perotto S."/>
            <person name="Peter M."/>
            <person name="Pfister S."/>
            <person name="Riley R."/>
            <person name="Sitrit Y."/>
            <person name="Stielow J.B."/>
            <person name="Szollosi G."/>
            <person name="Zifcakova L."/>
            <person name="Stursova M."/>
            <person name="Spatafora J.W."/>
            <person name="Tedersoo L."/>
            <person name="Vaario L.M."/>
            <person name="Yamada A."/>
            <person name="Yan M."/>
            <person name="Wang P."/>
            <person name="Xu J."/>
            <person name="Bruns T."/>
            <person name="Baldrian P."/>
            <person name="Vilgalys R."/>
            <person name="Dunand C."/>
            <person name="Henrissat B."/>
            <person name="Grigoriev I.V."/>
            <person name="Hibbett D."/>
            <person name="Nagy L.G."/>
            <person name="Martin F.M."/>
        </authorList>
    </citation>
    <scope>NUCLEOTIDE SEQUENCE</scope>
    <source>
        <strain evidence="1">P2</strain>
    </source>
</reference>
<accession>A0ACB6Z0G3</accession>